<dbReference type="GO" id="GO:0005886">
    <property type="term" value="C:plasma membrane"/>
    <property type="evidence" value="ECO:0007669"/>
    <property type="project" value="UniProtKB-SubCell"/>
</dbReference>
<name>A0AAE1HFT3_9NEOP</name>
<keyword evidence="3" id="KW-1003">Cell membrane</keyword>
<evidence type="ECO:0000256" key="4">
    <source>
        <dbReference type="ARBA" id="ARBA00022692"/>
    </source>
</evidence>
<dbReference type="EMBL" id="JAHWGI010000994">
    <property type="protein sequence ID" value="KAK3920318.1"/>
    <property type="molecule type" value="Genomic_DNA"/>
</dbReference>
<keyword evidence="7 10" id="KW-0675">Receptor</keyword>
<dbReference type="Gene3D" id="1.10.287.70">
    <property type="match status" value="1"/>
</dbReference>
<evidence type="ECO:0000256" key="5">
    <source>
        <dbReference type="ARBA" id="ARBA00022989"/>
    </source>
</evidence>
<dbReference type="PANTHER" id="PTHR42643">
    <property type="entry name" value="IONOTROPIC RECEPTOR 20A-RELATED"/>
    <property type="match status" value="1"/>
</dbReference>
<evidence type="ECO:0000256" key="2">
    <source>
        <dbReference type="ARBA" id="ARBA00008685"/>
    </source>
</evidence>
<organism evidence="10 11">
    <name type="scientific">Frankliniella fusca</name>
    <dbReference type="NCBI Taxonomy" id="407009"/>
    <lineage>
        <taxon>Eukaryota</taxon>
        <taxon>Metazoa</taxon>
        <taxon>Ecdysozoa</taxon>
        <taxon>Arthropoda</taxon>
        <taxon>Hexapoda</taxon>
        <taxon>Insecta</taxon>
        <taxon>Pterygota</taxon>
        <taxon>Neoptera</taxon>
        <taxon>Paraneoptera</taxon>
        <taxon>Thysanoptera</taxon>
        <taxon>Terebrantia</taxon>
        <taxon>Thripoidea</taxon>
        <taxon>Thripidae</taxon>
        <taxon>Frankliniella</taxon>
    </lineage>
</organism>
<evidence type="ECO:0000313" key="10">
    <source>
        <dbReference type="EMBL" id="KAK3920318.1"/>
    </source>
</evidence>
<keyword evidence="8" id="KW-0325">Glycoprotein</keyword>
<reference evidence="10" key="1">
    <citation type="submission" date="2021-07" db="EMBL/GenBank/DDBJ databases">
        <authorList>
            <person name="Catto M.A."/>
            <person name="Jacobson A."/>
            <person name="Kennedy G."/>
            <person name="Labadie P."/>
            <person name="Hunt B.G."/>
            <person name="Srinivasan R."/>
        </authorList>
    </citation>
    <scope>NUCLEOTIDE SEQUENCE</scope>
    <source>
        <strain evidence="10">PL_HMW_Pooled</strain>
        <tissue evidence="10">Head</tissue>
    </source>
</reference>
<dbReference type="Pfam" id="PF00060">
    <property type="entry name" value="Lig_chan"/>
    <property type="match status" value="1"/>
</dbReference>
<keyword evidence="4" id="KW-0812">Transmembrane</keyword>
<dbReference type="PANTHER" id="PTHR42643:SF24">
    <property type="entry name" value="IONOTROPIC RECEPTOR 60A"/>
    <property type="match status" value="1"/>
</dbReference>
<protein>
    <submittedName>
        <fullName evidence="10">Glutamate receptor 1</fullName>
    </submittedName>
</protein>
<keyword evidence="11" id="KW-1185">Reference proteome</keyword>
<evidence type="ECO:0000256" key="7">
    <source>
        <dbReference type="ARBA" id="ARBA00023170"/>
    </source>
</evidence>
<evidence type="ECO:0000256" key="1">
    <source>
        <dbReference type="ARBA" id="ARBA00004651"/>
    </source>
</evidence>
<evidence type="ECO:0000259" key="9">
    <source>
        <dbReference type="Pfam" id="PF00060"/>
    </source>
</evidence>
<dbReference type="Gene3D" id="3.40.190.10">
    <property type="entry name" value="Periplasmic binding protein-like II"/>
    <property type="match status" value="1"/>
</dbReference>
<evidence type="ECO:0000256" key="3">
    <source>
        <dbReference type="ARBA" id="ARBA00022475"/>
    </source>
</evidence>
<comment type="caution">
    <text evidence="10">The sequence shown here is derived from an EMBL/GenBank/DDBJ whole genome shotgun (WGS) entry which is preliminary data.</text>
</comment>
<comment type="subcellular location">
    <subcellularLocation>
        <location evidence="1">Cell membrane</location>
        <topology evidence="1">Multi-pass membrane protein</topology>
    </subcellularLocation>
</comment>
<feature type="domain" description="Ionotropic glutamate receptor C-terminal" evidence="9">
    <location>
        <begin position="336"/>
        <end position="475"/>
    </location>
</feature>
<keyword evidence="5" id="KW-1133">Transmembrane helix</keyword>
<dbReference type="SUPFAM" id="SSF53850">
    <property type="entry name" value="Periplasmic binding protein-like II"/>
    <property type="match status" value="1"/>
</dbReference>
<gene>
    <name evidence="10" type="ORF">KUF71_009605</name>
</gene>
<dbReference type="GO" id="GO:0050906">
    <property type="term" value="P:detection of stimulus involved in sensory perception"/>
    <property type="evidence" value="ECO:0007669"/>
    <property type="project" value="UniProtKB-ARBA"/>
</dbReference>
<evidence type="ECO:0000256" key="8">
    <source>
        <dbReference type="ARBA" id="ARBA00023180"/>
    </source>
</evidence>
<reference evidence="10" key="2">
    <citation type="journal article" date="2023" name="BMC Genomics">
        <title>Pest status, molecular evolution, and epigenetic factors derived from the genome assembly of Frankliniella fusca, a thysanopteran phytovirus vector.</title>
        <authorList>
            <person name="Catto M.A."/>
            <person name="Labadie P.E."/>
            <person name="Jacobson A.L."/>
            <person name="Kennedy G.G."/>
            <person name="Srinivasan R."/>
            <person name="Hunt B.G."/>
        </authorList>
    </citation>
    <scope>NUCLEOTIDE SEQUENCE</scope>
    <source>
        <strain evidence="10">PL_HMW_Pooled</strain>
    </source>
</reference>
<evidence type="ECO:0000256" key="6">
    <source>
        <dbReference type="ARBA" id="ARBA00023136"/>
    </source>
</evidence>
<sequence length="895" mass="97695">MAAAGEVIVCRGPGDACVRQWGNAYLADDAYSIAFNEVSGKVLTVAYDTLIPYVTFDQHADGVLLTGYLGDLWTILETTLGFRSSYVRVNGNGARGMLLRGTADVYLSATVITSDEDDLFDHTQPVVTHWWWRTPPTASYVRAMSPSMWCMTLVAYGWCCRYQLFARKGLPEVSADSYVRAMSPSMWCMTLVAYGWCCRYQLFARKGLPEVSAASYVRAMSPSMWCMTLVAYGWCCRYQLFARKGLPEVSAASYVRAMSPSMWCMTLVAYGWCCRYQLFARKGLPEVSADSYVRAMSPSMWCMTLVAYGWCCRYQLFARKGLPEVSADSYVRAMSPSMWCMTLVALVLLCAVLRALVWLRAALGLPPGVEPDTASLGSCALSVLGGLCSQGWQESPSCPSARVAVVTTLFFGYLMYNAYAAALISHLASGHYTAPFSSLDEVVRRATHTLCVRNESYAYFSLLKQGPKWRRVLNRGVCREASQARLTEALCDHTEAVVLEIPSVMAAALEARPGCQGEVLRVKNRVQRATASLLLRRGFPYLQAIDYMITRCRATGVLDRLEKQYLDGLAVQGAVATAGQDAGNAITGVQVAFRTNDWAPPDRMTGQWEVEARQDDRGGEKQKEKFLRKNLNPGSATSGTSLCRHGYDATVTFEHVRWVLASYACALAVPLLVLAAECLCKMRAPSTLLVAVVMASAAAVAARIAGHVRDDALGAPYSAATVAGLAGDFFASRGVAQLVLRVCASREGISAESSTPTPVLPYATADGARLTRILATDGRFRVGSEELAVVPPLQRQRPGPPVLGVLVWACAGERLDVDSRTLKAGHSWLLVDPASLAEYEPGLRLDSEVTVARPLLDSRDSRDDIAMLDKIINFTSQEEGEAGVRTAPRASGKHF</sequence>
<dbReference type="AlphaFoldDB" id="A0AAE1HFT3"/>
<accession>A0AAE1HFT3</accession>
<comment type="similarity">
    <text evidence="2">Belongs to the glutamate-gated ion channel (TC 1.A.10.1) family.</text>
</comment>
<dbReference type="Proteomes" id="UP001219518">
    <property type="component" value="Unassembled WGS sequence"/>
</dbReference>
<dbReference type="GO" id="GO:0015276">
    <property type="term" value="F:ligand-gated monoatomic ion channel activity"/>
    <property type="evidence" value="ECO:0007669"/>
    <property type="project" value="InterPro"/>
</dbReference>
<dbReference type="InterPro" id="IPR001320">
    <property type="entry name" value="Iontro_rcpt_C"/>
</dbReference>
<proteinExistence type="inferred from homology"/>
<evidence type="ECO:0000313" key="11">
    <source>
        <dbReference type="Proteomes" id="UP001219518"/>
    </source>
</evidence>
<keyword evidence="6" id="KW-0472">Membrane</keyword>
<dbReference type="InterPro" id="IPR052192">
    <property type="entry name" value="Insect_Ionotropic_Sensory_Rcpt"/>
</dbReference>